<protein>
    <submittedName>
        <fullName evidence="1">Uncharacterized protein</fullName>
    </submittedName>
</protein>
<gene>
    <name evidence="1" type="ORF">R3W88_027261</name>
</gene>
<name>A0AAV9LJC2_9SOLN</name>
<evidence type="ECO:0000313" key="2">
    <source>
        <dbReference type="Proteomes" id="UP001311915"/>
    </source>
</evidence>
<organism evidence="1 2">
    <name type="scientific">Solanum pinnatisectum</name>
    <name type="common">tansyleaf nightshade</name>
    <dbReference type="NCBI Taxonomy" id="50273"/>
    <lineage>
        <taxon>Eukaryota</taxon>
        <taxon>Viridiplantae</taxon>
        <taxon>Streptophyta</taxon>
        <taxon>Embryophyta</taxon>
        <taxon>Tracheophyta</taxon>
        <taxon>Spermatophyta</taxon>
        <taxon>Magnoliopsida</taxon>
        <taxon>eudicotyledons</taxon>
        <taxon>Gunneridae</taxon>
        <taxon>Pentapetalae</taxon>
        <taxon>asterids</taxon>
        <taxon>lamiids</taxon>
        <taxon>Solanales</taxon>
        <taxon>Solanaceae</taxon>
        <taxon>Solanoideae</taxon>
        <taxon>Solaneae</taxon>
        <taxon>Solanum</taxon>
    </lineage>
</organism>
<reference evidence="1 2" key="1">
    <citation type="submission" date="2023-10" db="EMBL/GenBank/DDBJ databases">
        <title>Genome-Wide Identification Analysis in wild type Solanum Pinnatisectum Reveals Some Genes Defensing Phytophthora Infestans.</title>
        <authorList>
            <person name="Sun C."/>
        </authorList>
    </citation>
    <scope>NUCLEOTIDE SEQUENCE [LARGE SCALE GENOMIC DNA]</scope>
    <source>
        <strain evidence="1">LQN</strain>
        <tissue evidence="1">Leaf</tissue>
    </source>
</reference>
<comment type="caution">
    <text evidence="1">The sequence shown here is derived from an EMBL/GenBank/DDBJ whole genome shotgun (WGS) entry which is preliminary data.</text>
</comment>
<keyword evidence="2" id="KW-1185">Reference proteome</keyword>
<sequence>MGKFIELVKILKKRKINITSRDVDCKLWYSGGSWDRNEVRILVDWDLRDQVVDAYVPQVGLDKEVKKHFWEDLNEVVRNFNGHIGAISSCCGDVRGGCSFGDRNRSGTSLLGFAK</sequence>
<dbReference type="AlphaFoldDB" id="A0AAV9LJC2"/>
<evidence type="ECO:0000313" key="1">
    <source>
        <dbReference type="EMBL" id="KAK4724482.1"/>
    </source>
</evidence>
<dbReference type="EMBL" id="JAWPEI010000006">
    <property type="protein sequence ID" value="KAK4724482.1"/>
    <property type="molecule type" value="Genomic_DNA"/>
</dbReference>
<proteinExistence type="predicted"/>
<dbReference type="InterPro" id="IPR027124">
    <property type="entry name" value="Swc5/CFDP1/2"/>
</dbReference>
<dbReference type="PANTHER" id="PTHR23227:SF67">
    <property type="entry name" value="CRANIOFACIAL DEVELOPMENT PROTEIN 2-LIKE"/>
    <property type="match status" value="1"/>
</dbReference>
<dbReference type="PANTHER" id="PTHR23227">
    <property type="entry name" value="BUCENTAUR RELATED"/>
    <property type="match status" value="1"/>
</dbReference>
<dbReference type="Proteomes" id="UP001311915">
    <property type="component" value="Unassembled WGS sequence"/>
</dbReference>
<accession>A0AAV9LJC2</accession>